<evidence type="ECO:0000313" key="3">
    <source>
        <dbReference type="Proteomes" id="UP000054217"/>
    </source>
</evidence>
<dbReference type="OrthoDB" id="2548432at2759"/>
<evidence type="ECO:0008006" key="4">
    <source>
        <dbReference type="Google" id="ProtNLM"/>
    </source>
</evidence>
<reference evidence="3" key="2">
    <citation type="submission" date="2015-01" db="EMBL/GenBank/DDBJ databases">
        <title>Evolutionary Origins and Diversification of the Mycorrhizal Mutualists.</title>
        <authorList>
            <consortium name="DOE Joint Genome Institute"/>
            <consortium name="Mycorrhizal Genomics Consortium"/>
            <person name="Kohler A."/>
            <person name="Kuo A."/>
            <person name="Nagy L.G."/>
            <person name="Floudas D."/>
            <person name="Copeland A."/>
            <person name="Barry K.W."/>
            <person name="Cichocki N."/>
            <person name="Veneault-Fourrey C."/>
            <person name="LaButti K."/>
            <person name="Lindquist E.A."/>
            <person name="Lipzen A."/>
            <person name="Lundell T."/>
            <person name="Morin E."/>
            <person name="Murat C."/>
            <person name="Riley R."/>
            <person name="Ohm R."/>
            <person name="Sun H."/>
            <person name="Tunlid A."/>
            <person name="Henrissat B."/>
            <person name="Grigoriev I.V."/>
            <person name="Hibbett D.S."/>
            <person name="Martin F."/>
        </authorList>
    </citation>
    <scope>NUCLEOTIDE SEQUENCE [LARGE SCALE GENOMIC DNA]</scope>
    <source>
        <strain evidence="3">Marx 270</strain>
    </source>
</reference>
<feature type="transmembrane region" description="Helical" evidence="1">
    <location>
        <begin position="221"/>
        <end position="243"/>
    </location>
</feature>
<keyword evidence="3" id="KW-1185">Reference proteome</keyword>
<dbReference type="HOGENOM" id="CLU_062759_0_0_1"/>
<dbReference type="Proteomes" id="UP000054217">
    <property type="component" value="Unassembled WGS sequence"/>
</dbReference>
<feature type="transmembrane region" description="Helical" evidence="1">
    <location>
        <begin position="255"/>
        <end position="273"/>
    </location>
</feature>
<proteinExistence type="predicted"/>
<feature type="transmembrane region" description="Helical" evidence="1">
    <location>
        <begin position="20"/>
        <end position="46"/>
    </location>
</feature>
<evidence type="ECO:0000313" key="2">
    <source>
        <dbReference type="EMBL" id="KIO07133.1"/>
    </source>
</evidence>
<keyword evidence="1" id="KW-1133">Transmembrane helix</keyword>
<dbReference type="EMBL" id="KN831961">
    <property type="protein sequence ID" value="KIO07133.1"/>
    <property type="molecule type" value="Genomic_DNA"/>
</dbReference>
<gene>
    <name evidence="2" type="ORF">M404DRAFT_24221</name>
</gene>
<name>A0A0C3JDH6_PISTI</name>
<accession>A0A0C3JDH6</accession>
<feature type="transmembrane region" description="Helical" evidence="1">
    <location>
        <begin position="94"/>
        <end position="117"/>
    </location>
</feature>
<dbReference type="AlphaFoldDB" id="A0A0C3JDH6"/>
<dbReference type="InParanoid" id="A0A0C3JDH6"/>
<keyword evidence="1" id="KW-0812">Transmembrane</keyword>
<evidence type="ECO:0000256" key="1">
    <source>
        <dbReference type="SAM" id="Phobius"/>
    </source>
</evidence>
<keyword evidence="1" id="KW-0472">Membrane</keyword>
<feature type="transmembrane region" description="Helical" evidence="1">
    <location>
        <begin position="58"/>
        <end position="82"/>
    </location>
</feature>
<sequence length="341" mass="37670">MSSVTDPEAIISGFVNDIHSAFVITVANTAFSASLFTLFVVLLALSTEESRRRVIFRLNVFAICIVFTMGIVIGFCNGKIVVGRLYWMPPSVPIAAVAFTVFPPLLCDSILLSRLFALYPLRSTSSATLLKILAFPFCVKSARVVVLTLFLNDYVRSATTAPGLLRGQDATWFRNPRLIAEWTLQIADNSYSVSLFLYNLYVRAGSVTRQGGMPARIRQVFYISAANFVLPLIFSIVLIILFATPRLLAIGELLWLINSYVTVLGVLCATLWFSGSEWARIRNEPSSGNMFSFKPTLQGVYDRKHGCEIAVVGERLVTPDMVGIDFARDGLQATPRADGRE</sequence>
<organism evidence="2 3">
    <name type="scientific">Pisolithus tinctorius Marx 270</name>
    <dbReference type="NCBI Taxonomy" id="870435"/>
    <lineage>
        <taxon>Eukaryota</taxon>
        <taxon>Fungi</taxon>
        <taxon>Dikarya</taxon>
        <taxon>Basidiomycota</taxon>
        <taxon>Agaricomycotina</taxon>
        <taxon>Agaricomycetes</taxon>
        <taxon>Agaricomycetidae</taxon>
        <taxon>Boletales</taxon>
        <taxon>Sclerodermatineae</taxon>
        <taxon>Pisolithaceae</taxon>
        <taxon>Pisolithus</taxon>
    </lineage>
</organism>
<protein>
    <recommendedName>
        <fullName evidence="4">G-protein coupled receptors family 1 profile domain-containing protein</fullName>
    </recommendedName>
</protein>
<reference evidence="2 3" key="1">
    <citation type="submission" date="2014-04" db="EMBL/GenBank/DDBJ databases">
        <authorList>
            <consortium name="DOE Joint Genome Institute"/>
            <person name="Kuo A."/>
            <person name="Kohler A."/>
            <person name="Costa M.D."/>
            <person name="Nagy L.G."/>
            <person name="Floudas D."/>
            <person name="Copeland A."/>
            <person name="Barry K.W."/>
            <person name="Cichocki N."/>
            <person name="Veneault-Fourrey C."/>
            <person name="LaButti K."/>
            <person name="Lindquist E.A."/>
            <person name="Lipzen A."/>
            <person name="Lundell T."/>
            <person name="Morin E."/>
            <person name="Murat C."/>
            <person name="Sun H."/>
            <person name="Tunlid A."/>
            <person name="Henrissat B."/>
            <person name="Grigoriev I.V."/>
            <person name="Hibbett D.S."/>
            <person name="Martin F."/>
            <person name="Nordberg H.P."/>
            <person name="Cantor M.N."/>
            <person name="Hua S.X."/>
        </authorList>
    </citation>
    <scope>NUCLEOTIDE SEQUENCE [LARGE SCALE GENOMIC DNA]</scope>
    <source>
        <strain evidence="2 3">Marx 270</strain>
    </source>
</reference>